<evidence type="ECO:0000259" key="8">
    <source>
        <dbReference type="Pfam" id="PF12705"/>
    </source>
</evidence>
<dbReference type="Pfam" id="PF12705">
    <property type="entry name" value="PDDEXK_1"/>
    <property type="match status" value="1"/>
</dbReference>
<dbReference type="GO" id="GO:0006281">
    <property type="term" value="P:DNA repair"/>
    <property type="evidence" value="ECO:0007669"/>
    <property type="project" value="UniProtKB-KW"/>
</dbReference>
<dbReference type="SUPFAM" id="SSF52980">
    <property type="entry name" value="Restriction endonuclease-like"/>
    <property type="match status" value="1"/>
</dbReference>
<dbReference type="InterPro" id="IPR011604">
    <property type="entry name" value="PDDEXK-like_dom_sf"/>
</dbReference>
<evidence type="ECO:0000313" key="10">
    <source>
        <dbReference type="Proteomes" id="UP000886786"/>
    </source>
</evidence>
<dbReference type="Proteomes" id="UP000886786">
    <property type="component" value="Unassembled WGS sequence"/>
</dbReference>
<reference evidence="9" key="2">
    <citation type="journal article" date="2021" name="PeerJ">
        <title>Extensive microbial diversity within the chicken gut microbiome revealed by metagenomics and culture.</title>
        <authorList>
            <person name="Gilroy R."/>
            <person name="Ravi A."/>
            <person name="Getino M."/>
            <person name="Pursley I."/>
            <person name="Horton D.L."/>
            <person name="Alikhan N.F."/>
            <person name="Baker D."/>
            <person name="Gharbi K."/>
            <person name="Hall N."/>
            <person name="Watson M."/>
            <person name="Adriaenssens E.M."/>
            <person name="Foster-Nyarko E."/>
            <person name="Jarju S."/>
            <person name="Secka A."/>
            <person name="Antonio M."/>
            <person name="Oren A."/>
            <person name="Chaudhuri R.R."/>
            <person name="La Ragione R."/>
            <person name="Hildebrand F."/>
            <person name="Pallen M.J."/>
        </authorList>
    </citation>
    <scope>NUCLEOTIDE SEQUENCE</scope>
    <source>
        <strain evidence="9">CHK147-3167</strain>
    </source>
</reference>
<evidence type="ECO:0000256" key="1">
    <source>
        <dbReference type="ARBA" id="ARBA00022741"/>
    </source>
</evidence>
<accession>A0A9D0ZQM6</accession>
<dbReference type="InterPro" id="IPR011335">
    <property type="entry name" value="Restrct_endonuc-II-like"/>
</dbReference>
<gene>
    <name evidence="9" type="ORF">IAB27_02355</name>
</gene>
<dbReference type="Gene3D" id="3.90.320.10">
    <property type="match status" value="1"/>
</dbReference>
<evidence type="ECO:0000256" key="3">
    <source>
        <dbReference type="ARBA" id="ARBA00022801"/>
    </source>
</evidence>
<keyword evidence="5" id="KW-0067">ATP-binding</keyword>
<comment type="caution">
    <text evidence="9">The sequence shown here is derived from an EMBL/GenBank/DDBJ whole genome shotgun (WGS) entry which is preliminary data.</text>
</comment>
<dbReference type="GO" id="GO:0005524">
    <property type="term" value="F:ATP binding"/>
    <property type="evidence" value="ECO:0007669"/>
    <property type="project" value="UniProtKB-KW"/>
</dbReference>
<evidence type="ECO:0000313" key="9">
    <source>
        <dbReference type="EMBL" id="HIQ90455.1"/>
    </source>
</evidence>
<evidence type="ECO:0000256" key="2">
    <source>
        <dbReference type="ARBA" id="ARBA00022763"/>
    </source>
</evidence>
<keyword evidence="2" id="KW-0227">DNA damage</keyword>
<organism evidence="9 10">
    <name type="scientific">Candidatus Coprosoma intestinipullorum</name>
    <dbReference type="NCBI Taxonomy" id="2840752"/>
    <lineage>
        <taxon>Bacteria</taxon>
        <taxon>Bacillati</taxon>
        <taxon>Bacillota</taxon>
        <taxon>Bacillota incertae sedis</taxon>
        <taxon>Candidatus Coprosoma</taxon>
    </lineage>
</organism>
<name>A0A9D0ZQM6_9FIRM</name>
<dbReference type="GO" id="GO:0016787">
    <property type="term" value="F:hydrolase activity"/>
    <property type="evidence" value="ECO:0007669"/>
    <property type="project" value="UniProtKB-KW"/>
</dbReference>
<reference evidence="9" key="1">
    <citation type="submission" date="2020-10" db="EMBL/GenBank/DDBJ databases">
        <authorList>
            <person name="Gilroy R."/>
        </authorList>
    </citation>
    <scope>NUCLEOTIDE SEQUENCE</scope>
    <source>
        <strain evidence="9">CHK147-3167</strain>
    </source>
</reference>
<keyword evidence="6" id="KW-0238">DNA-binding</keyword>
<keyword evidence="4" id="KW-0347">Helicase</keyword>
<keyword evidence="3" id="KW-0378">Hydrolase</keyword>
<evidence type="ECO:0000256" key="7">
    <source>
        <dbReference type="ARBA" id="ARBA00023204"/>
    </source>
</evidence>
<evidence type="ECO:0000256" key="6">
    <source>
        <dbReference type="ARBA" id="ARBA00023125"/>
    </source>
</evidence>
<dbReference type="GO" id="GO:0004386">
    <property type="term" value="F:helicase activity"/>
    <property type="evidence" value="ECO:0007669"/>
    <property type="project" value="UniProtKB-KW"/>
</dbReference>
<feature type="domain" description="PD-(D/E)XK endonuclease-like" evidence="8">
    <location>
        <begin position="442"/>
        <end position="737"/>
    </location>
</feature>
<dbReference type="InterPro" id="IPR038726">
    <property type="entry name" value="PDDEXK_AddAB-type"/>
</dbReference>
<evidence type="ECO:0000256" key="5">
    <source>
        <dbReference type="ARBA" id="ARBA00022840"/>
    </source>
</evidence>
<keyword evidence="1" id="KW-0547">Nucleotide-binding</keyword>
<keyword evidence="7" id="KW-0234">DNA repair</keyword>
<proteinExistence type="predicted"/>
<sequence length="765" mass="89611">MLEKIPNHSLVIIKNNLKIKLLKEISQNKKLLNIKMMTKEEFIQNYYGKVKPEAIYFLMKKFSLNYSVAKKYLKNIFIPHPEIKKYYDYLDKNNLIEKNPLFKPENITLIGYPDIEPYLLDELKKYNLTVITEEEKNYTPKVYEFTSMQDEIAYVASRISEDLKTKSPNDIFISGITKDYIPELKRIFSLYQVPLNLNNNIPIYSTSSVQTFLKNLSEEKDLENALEKTPNGDVKNKIINLLNKYDLPLDETYLTIIKEELKQLTIPSEKRDNAINVISLGEITEEDKIYYILGFNQEIIPKIYKDDDLIEDDEKPKYRLLSSTEKNIIEKKTITNLIKSSPNITITYKLKDTFSTYYPSSLISELNLDVIKNPEIKFTYSNIFNKLTLGQYLDNYLNYNEKDKNLGLLWSNYPEIDYGTFDNKYQKINKDSLKTYLKENLTLSYTSLNNYYLCPFKYYVNNILKLDPYEETFPILIGNLFHACLSHMYDENFDLEKEYQAYLKDKNLSPKEKFFLKKLYQVLEKDIEIIKENETHTTYQNHLTEKRITLNKEGDININFTGIIDKISHNDSHAIITDYKTGSVSSTLDNLNYGLNMQLPVYLYLIKNSQELNFEVTGLYLQKLLNTPSLDSQNPDKEIKDSLKLSGYTIDDENIIEEIDDTYENSEIIKGLKKTKNGFSSYSKLLSYEDFGKIYQITEGNINKAIQNILNCDFEIKPKRIDNENISCKNCIFKDLCFKKEEDIQNLKNTKISEILGGEEDAQMD</sequence>
<dbReference type="EMBL" id="DVFV01000042">
    <property type="protein sequence ID" value="HIQ90455.1"/>
    <property type="molecule type" value="Genomic_DNA"/>
</dbReference>
<protein>
    <submittedName>
        <fullName evidence="9">PD-(D/E)XK nuclease family protein</fullName>
    </submittedName>
</protein>
<evidence type="ECO:0000256" key="4">
    <source>
        <dbReference type="ARBA" id="ARBA00022806"/>
    </source>
</evidence>
<dbReference type="GO" id="GO:0003677">
    <property type="term" value="F:DNA binding"/>
    <property type="evidence" value="ECO:0007669"/>
    <property type="project" value="UniProtKB-KW"/>
</dbReference>
<dbReference type="AlphaFoldDB" id="A0A9D0ZQM6"/>